<comment type="similarity">
    <text evidence="1">Belongs to the short-chain dehydrogenases/reductases (SDR) family.</text>
</comment>
<evidence type="ECO:0000313" key="5">
    <source>
        <dbReference type="EMBL" id="KEF60771.1"/>
    </source>
</evidence>
<accession>A0A072PLQ9</accession>
<dbReference type="PANTHER" id="PTHR24320:SF272">
    <property type="entry name" value="NAD(P)-BINDING ROSSMANN-FOLD SUPERFAMILY PROTEIN"/>
    <property type="match status" value="1"/>
</dbReference>
<feature type="region of interest" description="Disordered" evidence="4">
    <location>
        <begin position="1"/>
        <end position="20"/>
    </location>
</feature>
<proteinExistence type="inferred from homology"/>
<evidence type="ECO:0000256" key="1">
    <source>
        <dbReference type="ARBA" id="ARBA00006484"/>
    </source>
</evidence>
<dbReference type="HOGENOM" id="CLU_010194_44_0_1"/>
<reference evidence="5 6" key="1">
    <citation type="submission" date="2013-03" db="EMBL/GenBank/DDBJ databases">
        <title>The Genome Sequence of Exophiala aquamarina CBS 119918.</title>
        <authorList>
            <consortium name="The Broad Institute Genomics Platform"/>
            <person name="Cuomo C."/>
            <person name="de Hoog S."/>
            <person name="Gorbushina A."/>
            <person name="Walker B."/>
            <person name="Young S.K."/>
            <person name="Zeng Q."/>
            <person name="Gargeya S."/>
            <person name="Fitzgerald M."/>
            <person name="Haas B."/>
            <person name="Abouelleil A."/>
            <person name="Allen A.W."/>
            <person name="Alvarado L."/>
            <person name="Arachchi H.M."/>
            <person name="Berlin A.M."/>
            <person name="Chapman S.B."/>
            <person name="Gainer-Dewar J."/>
            <person name="Goldberg J."/>
            <person name="Griggs A."/>
            <person name="Gujja S."/>
            <person name="Hansen M."/>
            <person name="Howarth C."/>
            <person name="Imamovic A."/>
            <person name="Ireland A."/>
            <person name="Larimer J."/>
            <person name="McCowan C."/>
            <person name="Murphy C."/>
            <person name="Pearson M."/>
            <person name="Poon T.W."/>
            <person name="Priest M."/>
            <person name="Roberts A."/>
            <person name="Saif S."/>
            <person name="Shea T."/>
            <person name="Sisk P."/>
            <person name="Sykes S."/>
            <person name="Wortman J."/>
            <person name="Nusbaum C."/>
            <person name="Birren B."/>
        </authorList>
    </citation>
    <scope>NUCLEOTIDE SEQUENCE [LARGE SCALE GENOMIC DNA]</scope>
    <source>
        <strain evidence="5 6">CBS 119918</strain>
    </source>
</reference>
<dbReference type="InterPro" id="IPR002347">
    <property type="entry name" value="SDR_fam"/>
</dbReference>
<dbReference type="PANTHER" id="PTHR24320">
    <property type="entry name" value="RETINOL DEHYDROGENASE"/>
    <property type="match status" value="1"/>
</dbReference>
<organism evidence="5 6">
    <name type="scientific">Exophiala aquamarina CBS 119918</name>
    <dbReference type="NCBI Taxonomy" id="1182545"/>
    <lineage>
        <taxon>Eukaryota</taxon>
        <taxon>Fungi</taxon>
        <taxon>Dikarya</taxon>
        <taxon>Ascomycota</taxon>
        <taxon>Pezizomycotina</taxon>
        <taxon>Eurotiomycetes</taxon>
        <taxon>Chaetothyriomycetidae</taxon>
        <taxon>Chaetothyriales</taxon>
        <taxon>Herpotrichiellaceae</taxon>
        <taxon>Exophiala</taxon>
    </lineage>
</organism>
<evidence type="ECO:0000256" key="4">
    <source>
        <dbReference type="SAM" id="MobiDB-lite"/>
    </source>
</evidence>
<keyword evidence="3" id="KW-0560">Oxidoreductase</keyword>
<dbReference type="RefSeq" id="XP_013263361.1">
    <property type="nucleotide sequence ID" value="XM_013407907.1"/>
</dbReference>
<sequence>MNSRYAAAHLSPNGPGDARPTAEQIIKDENLEGKLSDNFILITGCSSGIGVETARALFVTGAQLYLTARDLSKAKEALPDLVTSDRVHLLELDLNSLDSVRSCADNFLSQSKSLNIFIANAGVMACPEGRTKDGFETQLGTNHLSHFLLLNLLKPALLSAATPSFSSRAVFLSSIGHRIAEVNFDNLNLEGAYNEWVAYGQSKTAVIWTVNEIDRRYGSKGLHAFSVNPGGIMTDLQRHLPDQSMFDGLEKEFKSPKQGAATTVWAATAAALGGQGAKYLENCQISKPWSEKYGQWADGYAPWAFDEEKEGRLWRKSLQLVGLEDAESERH</sequence>
<dbReference type="OrthoDB" id="191139at2759"/>
<keyword evidence="6" id="KW-1185">Reference proteome</keyword>
<name>A0A072PLQ9_9EURO</name>
<evidence type="ECO:0000256" key="3">
    <source>
        <dbReference type="ARBA" id="ARBA00023002"/>
    </source>
</evidence>
<dbReference type="GeneID" id="25277277"/>
<comment type="caution">
    <text evidence="5">The sequence shown here is derived from an EMBL/GenBank/DDBJ whole genome shotgun (WGS) entry which is preliminary data.</text>
</comment>
<dbReference type="STRING" id="1182545.A0A072PLQ9"/>
<dbReference type="GO" id="GO:0016491">
    <property type="term" value="F:oxidoreductase activity"/>
    <property type="evidence" value="ECO:0007669"/>
    <property type="project" value="UniProtKB-KW"/>
</dbReference>
<keyword evidence="2" id="KW-0521">NADP</keyword>
<gene>
    <name evidence="5" type="ORF">A1O9_02333</name>
</gene>
<dbReference type="Pfam" id="PF00106">
    <property type="entry name" value="adh_short"/>
    <property type="match status" value="1"/>
</dbReference>
<dbReference type="EMBL" id="AMGV01000002">
    <property type="protein sequence ID" value="KEF60771.1"/>
    <property type="molecule type" value="Genomic_DNA"/>
</dbReference>
<protein>
    <submittedName>
        <fullName evidence="5">Oxidoreductase</fullName>
    </submittedName>
</protein>
<dbReference type="AlphaFoldDB" id="A0A072PLQ9"/>
<dbReference type="PRINTS" id="PR00081">
    <property type="entry name" value="GDHRDH"/>
</dbReference>
<dbReference type="SUPFAM" id="SSF51735">
    <property type="entry name" value="NAD(P)-binding Rossmann-fold domains"/>
    <property type="match status" value="1"/>
</dbReference>
<evidence type="ECO:0000313" key="6">
    <source>
        <dbReference type="Proteomes" id="UP000027920"/>
    </source>
</evidence>
<dbReference type="VEuPathDB" id="FungiDB:A1O9_02333"/>
<evidence type="ECO:0000256" key="2">
    <source>
        <dbReference type="ARBA" id="ARBA00022857"/>
    </source>
</evidence>
<dbReference type="InterPro" id="IPR036291">
    <property type="entry name" value="NAD(P)-bd_dom_sf"/>
</dbReference>
<dbReference type="Proteomes" id="UP000027920">
    <property type="component" value="Unassembled WGS sequence"/>
</dbReference>
<dbReference type="Gene3D" id="3.40.50.720">
    <property type="entry name" value="NAD(P)-binding Rossmann-like Domain"/>
    <property type="match status" value="1"/>
</dbReference>